<sequence length="145" mass="16529">MNTKRIITEVDLQKSFDIRKEVFVYEQHVPEEDEFDEFDVLNELCEHILVEHEGQAIASGRLRVVDGVGKLERICVLASYRGLGVGKVIVEGLEDVAKEKEIASLKLHGQTHAEEFYRKLGYKTTSDVFMEDGIPHIVMEKKLAL</sequence>
<proteinExistence type="predicted"/>
<organism evidence="2 3">
    <name type="scientific">Sporosarcina ureae</name>
    <dbReference type="NCBI Taxonomy" id="1571"/>
    <lineage>
        <taxon>Bacteria</taxon>
        <taxon>Bacillati</taxon>
        <taxon>Bacillota</taxon>
        <taxon>Bacilli</taxon>
        <taxon>Bacillales</taxon>
        <taxon>Caryophanaceae</taxon>
        <taxon>Sporosarcina</taxon>
    </lineage>
</organism>
<dbReference type="Proteomes" id="UP000192486">
    <property type="component" value="Chromosome"/>
</dbReference>
<accession>A0ABM6JZS3</accession>
<dbReference type="PANTHER" id="PTHR13355:SF9">
    <property type="entry name" value="ACETYLTRANSFERASE BSU40680-RELATED"/>
    <property type="match status" value="1"/>
</dbReference>
<dbReference type="InterPro" id="IPR000182">
    <property type="entry name" value="GNAT_dom"/>
</dbReference>
<feature type="domain" description="N-acetyltransferase" evidence="1">
    <location>
        <begin position="2"/>
        <end position="144"/>
    </location>
</feature>
<dbReference type="EMBL" id="CP015108">
    <property type="protein sequence ID" value="ARF15710.1"/>
    <property type="molecule type" value="Genomic_DNA"/>
</dbReference>
<evidence type="ECO:0000313" key="3">
    <source>
        <dbReference type="Proteomes" id="UP000192486"/>
    </source>
</evidence>
<dbReference type="RefSeq" id="WP_029054840.1">
    <property type="nucleotide sequence ID" value="NZ_CP015108.1"/>
</dbReference>
<evidence type="ECO:0000313" key="2">
    <source>
        <dbReference type="EMBL" id="ARF15710.1"/>
    </source>
</evidence>
<evidence type="ECO:0000259" key="1">
    <source>
        <dbReference type="PROSITE" id="PS51186"/>
    </source>
</evidence>
<dbReference type="PANTHER" id="PTHR13355">
    <property type="entry name" value="GLUCOSAMINE 6-PHOSPHATE N-ACETYLTRANSFERASE"/>
    <property type="match status" value="1"/>
</dbReference>
<dbReference type="CDD" id="cd04301">
    <property type="entry name" value="NAT_SF"/>
    <property type="match status" value="1"/>
</dbReference>
<dbReference type="InterPro" id="IPR039143">
    <property type="entry name" value="GNPNAT1-like"/>
</dbReference>
<reference evidence="2 3" key="1">
    <citation type="submission" date="2016-04" db="EMBL/GenBank/DDBJ databases">
        <title>Comparative Genomics and Epigenetics of Sporosarcina ureae.</title>
        <authorList>
            <person name="Oliver A.S."/>
            <person name="Cooper K.K."/>
        </authorList>
    </citation>
    <scope>NUCLEOTIDE SEQUENCE [LARGE SCALE GENOMIC DNA]</scope>
    <source>
        <strain evidence="2 3">S204</strain>
    </source>
</reference>
<protein>
    <submittedName>
        <fullName evidence="2">GNAT family N-acetyltransferase</fullName>
    </submittedName>
</protein>
<dbReference type="Pfam" id="PF13673">
    <property type="entry name" value="Acetyltransf_10"/>
    <property type="match status" value="1"/>
</dbReference>
<dbReference type="InterPro" id="IPR016181">
    <property type="entry name" value="Acyl_CoA_acyltransferase"/>
</dbReference>
<dbReference type="SUPFAM" id="SSF55729">
    <property type="entry name" value="Acyl-CoA N-acyltransferases (Nat)"/>
    <property type="match status" value="1"/>
</dbReference>
<dbReference type="PROSITE" id="PS51186">
    <property type="entry name" value="GNAT"/>
    <property type="match status" value="1"/>
</dbReference>
<gene>
    <name evidence="2" type="ORF">SporoS204_07880</name>
</gene>
<keyword evidence="3" id="KW-1185">Reference proteome</keyword>
<name>A0ABM6JZS3_SPOUR</name>
<dbReference type="Gene3D" id="3.40.630.30">
    <property type="match status" value="1"/>
</dbReference>